<gene>
    <name evidence="1" type="ORF">KGQ19_34430</name>
</gene>
<evidence type="ECO:0000313" key="1">
    <source>
        <dbReference type="EMBL" id="MBS2551974.1"/>
    </source>
</evidence>
<name>A0ABS5L134_9ACTN</name>
<keyword evidence="2" id="KW-1185">Reference proteome</keyword>
<dbReference type="InterPro" id="IPR010282">
    <property type="entry name" value="Uncharacterised_HutD/Ves"/>
</dbReference>
<dbReference type="Gene3D" id="2.60.120.10">
    <property type="entry name" value="Jelly Rolls"/>
    <property type="match status" value="1"/>
</dbReference>
<dbReference type="SUPFAM" id="SSF51182">
    <property type="entry name" value="RmlC-like cupins"/>
    <property type="match status" value="1"/>
</dbReference>
<comment type="caution">
    <text evidence="1">The sequence shown here is derived from an EMBL/GenBank/DDBJ whole genome shotgun (WGS) entry which is preliminary data.</text>
</comment>
<sequence length="208" mass="21094">MSQTLVRWSQLKAVPWKNGGGIMRVLAREPAAATSDELDWSVSIAEIEADGPFSAFPGVDRVFMLIGGTELFLDVDGTPHRLSSSDTLAFSGDAVTTCRLPAGPVRALNLMTGRGRATGTSRAVEVAGAGAHQVTVRDGGEVVVLVALTGGLVLGGGDGLHGLHGGAAMNALAALDALDAVLVDASGSVAVTGNGLLAEIRIDRRGAA</sequence>
<dbReference type="InterPro" id="IPR011051">
    <property type="entry name" value="RmlC_Cupin_sf"/>
</dbReference>
<proteinExistence type="predicted"/>
<dbReference type="InterPro" id="IPR014710">
    <property type="entry name" value="RmlC-like_jellyroll"/>
</dbReference>
<reference evidence="1 2" key="1">
    <citation type="submission" date="2020-02" db="EMBL/GenBank/DDBJ databases">
        <title>Acidophilic actinobacteria isolated from forest soil.</title>
        <authorList>
            <person name="Golinska P."/>
        </authorList>
    </citation>
    <scope>NUCLEOTIDE SEQUENCE [LARGE SCALE GENOMIC DNA]</scope>
    <source>
        <strain evidence="1 2">NL8</strain>
    </source>
</reference>
<dbReference type="PANTHER" id="PTHR37943">
    <property type="entry name" value="PROTEIN VES"/>
    <property type="match status" value="1"/>
</dbReference>
<organism evidence="1 2">
    <name type="scientific">Catenulispora pinistramenti</name>
    <dbReference type="NCBI Taxonomy" id="2705254"/>
    <lineage>
        <taxon>Bacteria</taxon>
        <taxon>Bacillati</taxon>
        <taxon>Actinomycetota</taxon>
        <taxon>Actinomycetes</taxon>
        <taxon>Catenulisporales</taxon>
        <taxon>Catenulisporaceae</taxon>
        <taxon>Catenulispora</taxon>
    </lineage>
</organism>
<dbReference type="Pfam" id="PF05962">
    <property type="entry name" value="HutD"/>
    <property type="match status" value="1"/>
</dbReference>
<dbReference type="RefSeq" id="WP_212017122.1">
    <property type="nucleotide sequence ID" value="NZ_JAAFYZ010000164.1"/>
</dbReference>
<dbReference type="PANTHER" id="PTHR37943:SF1">
    <property type="entry name" value="PROTEIN VES"/>
    <property type="match status" value="1"/>
</dbReference>
<evidence type="ECO:0000313" key="2">
    <source>
        <dbReference type="Proteomes" id="UP000730482"/>
    </source>
</evidence>
<dbReference type="CDD" id="cd20293">
    <property type="entry name" value="cupin_HutD_N"/>
    <property type="match status" value="1"/>
</dbReference>
<accession>A0ABS5L134</accession>
<dbReference type="EMBL" id="JAAFYZ010000164">
    <property type="protein sequence ID" value="MBS2551974.1"/>
    <property type="molecule type" value="Genomic_DNA"/>
</dbReference>
<protein>
    <submittedName>
        <fullName evidence="1">HutD family protein</fullName>
    </submittedName>
</protein>
<dbReference type="Proteomes" id="UP000730482">
    <property type="component" value="Unassembled WGS sequence"/>
</dbReference>